<reference evidence="2 3" key="1">
    <citation type="submission" date="2024-04" db="EMBL/GenBank/DDBJ databases">
        <title>Tritrichomonas musculus Genome.</title>
        <authorList>
            <person name="Alves-Ferreira E."/>
            <person name="Grigg M."/>
            <person name="Lorenzi H."/>
            <person name="Galac M."/>
        </authorList>
    </citation>
    <scope>NUCLEOTIDE SEQUENCE [LARGE SCALE GENOMIC DNA]</scope>
    <source>
        <strain evidence="2 3">EAF2021</strain>
    </source>
</reference>
<feature type="compositionally biased region" description="Basic and acidic residues" evidence="1">
    <location>
        <begin position="302"/>
        <end position="312"/>
    </location>
</feature>
<accession>A0ABR2JEE2</accession>
<feature type="region of interest" description="Disordered" evidence="1">
    <location>
        <begin position="293"/>
        <end position="312"/>
    </location>
</feature>
<comment type="caution">
    <text evidence="2">The sequence shown here is derived from an EMBL/GenBank/DDBJ whole genome shotgun (WGS) entry which is preliminary data.</text>
</comment>
<evidence type="ECO:0000313" key="2">
    <source>
        <dbReference type="EMBL" id="KAK8876304.1"/>
    </source>
</evidence>
<name>A0ABR2JEE2_9EUKA</name>
<evidence type="ECO:0000313" key="3">
    <source>
        <dbReference type="Proteomes" id="UP001470230"/>
    </source>
</evidence>
<proteinExistence type="predicted"/>
<dbReference type="EMBL" id="JAPFFF010000012">
    <property type="protein sequence ID" value="KAK8876304.1"/>
    <property type="molecule type" value="Genomic_DNA"/>
</dbReference>
<keyword evidence="3" id="KW-1185">Reference proteome</keyword>
<protein>
    <submittedName>
        <fullName evidence="2">Uncharacterized protein</fullName>
    </submittedName>
</protein>
<organism evidence="2 3">
    <name type="scientific">Tritrichomonas musculus</name>
    <dbReference type="NCBI Taxonomy" id="1915356"/>
    <lineage>
        <taxon>Eukaryota</taxon>
        <taxon>Metamonada</taxon>
        <taxon>Parabasalia</taxon>
        <taxon>Tritrichomonadida</taxon>
        <taxon>Tritrichomonadidae</taxon>
        <taxon>Tritrichomonas</taxon>
    </lineage>
</organism>
<dbReference type="Proteomes" id="UP001470230">
    <property type="component" value="Unassembled WGS sequence"/>
</dbReference>
<evidence type="ECO:0000256" key="1">
    <source>
        <dbReference type="SAM" id="MobiDB-lite"/>
    </source>
</evidence>
<gene>
    <name evidence="2" type="ORF">M9Y10_006499</name>
</gene>
<sequence>MKIKNSKKSIETNTSATSNWKFINATPSCTLTKTQICSNSRLLRKTTITQNKSVPVAGEITILDKKSNSTIESILENQFSNDELQTLQNAFTFNKKNSNNRIITAPKDDEKFINESGNNFNNSKIQTQSKERSTFDAIEFGEDQNHFFFSDEEIDNFDNDIYNNNKEINDKDSNILNEEKSKTNILKGIIREEILTKAKNNKPSFNNISTFAPSKIITDNQFDDNSSISKRKKHILNVFELMGNNDIPLEEKHKKLPKGHNLEREENFDETKIFKQMNSCLEEQGIEPLDFLKTSLPQARPPSREIRKSIYD</sequence>